<keyword evidence="3 11" id="KW-0808">Transferase</keyword>
<keyword evidence="5" id="KW-0809">Transit peptide</keyword>
<dbReference type="NCBIfam" id="TIGR01473">
    <property type="entry name" value="cyoE_ctaB"/>
    <property type="match status" value="1"/>
</dbReference>
<dbReference type="CDD" id="cd13957">
    <property type="entry name" value="PT_UbiA_Cox10"/>
    <property type="match status" value="1"/>
</dbReference>
<protein>
    <recommendedName>
        <fullName evidence="2 11">Protoheme IX farnesyltransferase, mitochondrial</fullName>
        <ecNumber evidence="11">2.5.1.-</ecNumber>
    </recommendedName>
    <alternativeName>
        <fullName evidence="10 11">Heme O synthase</fullName>
    </alternativeName>
</protein>
<dbReference type="PANTHER" id="PTHR43448">
    <property type="entry name" value="PROTOHEME IX FARNESYLTRANSFERASE, MITOCHONDRIAL"/>
    <property type="match status" value="1"/>
</dbReference>
<dbReference type="HOGENOM" id="CLU_029631_2_1_1"/>
<keyword evidence="8 11" id="KW-0350">Heme biosynthesis</keyword>
<dbReference type="GO" id="GO:0006784">
    <property type="term" value="P:heme A biosynthetic process"/>
    <property type="evidence" value="ECO:0007669"/>
    <property type="project" value="EnsemblFungi"/>
</dbReference>
<accession>A0A0C7MK67</accession>
<dbReference type="Gene3D" id="1.10.357.140">
    <property type="entry name" value="UbiA prenyltransferase"/>
    <property type="match status" value="1"/>
</dbReference>
<reference evidence="13 14" key="1">
    <citation type="submission" date="2014-12" db="EMBL/GenBank/DDBJ databases">
        <authorList>
            <person name="Neuveglise Cecile"/>
        </authorList>
    </citation>
    <scope>NUCLEOTIDE SEQUENCE [LARGE SCALE GENOMIC DNA]</scope>
    <source>
        <strain evidence="13 14">CBS 12615</strain>
    </source>
</reference>
<dbReference type="RefSeq" id="XP_022626413.1">
    <property type="nucleotide sequence ID" value="XM_022774303.1"/>
</dbReference>
<evidence type="ECO:0000256" key="11">
    <source>
        <dbReference type="PIRNR" id="PIRNR001773"/>
    </source>
</evidence>
<dbReference type="PANTHER" id="PTHR43448:SF2">
    <property type="entry name" value="PROTOHEME IX FARNESYLTRANSFERASE, MITOCHONDRIAL"/>
    <property type="match status" value="1"/>
</dbReference>
<evidence type="ECO:0000313" key="14">
    <source>
        <dbReference type="Proteomes" id="UP000054304"/>
    </source>
</evidence>
<evidence type="ECO:0000256" key="7">
    <source>
        <dbReference type="ARBA" id="ARBA00023128"/>
    </source>
</evidence>
<evidence type="ECO:0000256" key="6">
    <source>
        <dbReference type="ARBA" id="ARBA00022989"/>
    </source>
</evidence>
<evidence type="ECO:0000256" key="10">
    <source>
        <dbReference type="ARBA" id="ARBA00030253"/>
    </source>
</evidence>
<dbReference type="EC" id="2.5.1.-" evidence="11"/>
<evidence type="ECO:0000256" key="3">
    <source>
        <dbReference type="ARBA" id="ARBA00022679"/>
    </source>
</evidence>
<keyword evidence="6 12" id="KW-1133">Transmembrane helix</keyword>
<feature type="transmembrane region" description="Helical" evidence="12">
    <location>
        <begin position="333"/>
        <end position="352"/>
    </location>
</feature>
<keyword evidence="9 11" id="KW-0472">Membrane</keyword>
<dbReference type="GeneID" id="34683541"/>
<evidence type="ECO:0000256" key="4">
    <source>
        <dbReference type="ARBA" id="ARBA00022692"/>
    </source>
</evidence>
<dbReference type="AlphaFoldDB" id="A0A0C7MK67"/>
<feature type="transmembrane region" description="Helical" evidence="12">
    <location>
        <begin position="225"/>
        <end position="249"/>
    </location>
</feature>
<dbReference type="InterPro" id="IPR044878">
    <property type="entry name" value="UbiA_sf"/>
</dbReference>
<dbReference type="InterPro" id="IPR016315">
    <property type="entry name" value="Protohaem_IX_farnesylTrfase_mt"/>
</dbReference>
<feature type="transmembrane region" description="Helical" evidence="12">
    <location>
        <begin position="408"/>
        <end position="425"/>
    </location>
</feature>
<dbReference type="InterPro" id="IPR030470">
    <property type="entry name" value="UbiA_prenylTrfase_CS"/>
</dbReference>
<name>A0A0C7MK67_9SACH</name>
<comment type="subcellular location">
    <subcellularLocation>
        <location evidence="1">Mitochondrion membrane</location>
        <topology evidence="1">Multi-pass membrane protein</topology>
    </subcellularLocation>
</comment>
<dbReference type="Proteomes" id="UP000054304">
    <property type="component" value="Unassembled WGS sequence"/>
</dbReference>
<evidence type="ECO:0000256" key="1">
    <source>
        <dbReference type="ARBA" id="ARBA00004225"/>
    </source>
</evidence>
<evidence type="ECO:0000256" key="8">
    <source>
        <dbReference type="ARBA" id="ARBA00023133"/>
    </source>
</evidence>
<proteinExistence type="inferred from homology"/>
<dbReference type="Pfam" id="PF01040">
    <property type="entry name" value="UbiA"/>
    <property type="match status" value="1"/>
</dbReference>
<dbReference type="GO" id="GO:0031966">
    <property type="term" value="C:mitochondrial membrane"/>
    <property type="evidence" value="ECO:0007669"/>
    <property type="project" value="UniProtKB-SubCell"/>
</dbReference>
<comment type="similarity">
    <text evidence="11">Belongs to the ubiA prenyltransferase family.</text>
</comment>
<feature type="transmembrane region" description="Helical" evidence="12">
    <location>
        <begin position="141"/>
        <end position="160"/>
    </location>
</feature>
<evidence type="ECO:0000256" key="2">
    <source>
        <dbReference type="ARBA" id="ARBA00016335"/>
    </source>
</evidence>
<evidence type="ECO:0000256" key="9">
    <source>
        <dbReference type="ARBA" id="ARBA00023136"/>
    </source>
</evidence>
<keyword evidence="14" id="KW-1185">Reference proteome</keyword>
<sequence>MASLYAANGLLLKTALRKANLGGFLACYGINTISRKVRRYGDVSGPNKTSIPLNTSPIEFSSNISAQDAKKRGQKLANSALEALSCTDDITPQRTSNLPFEVKPLDRKQRKNEVNTNDMVLTQKAAKKLLKSYVQLSKPRLTVLVMLSCICSYALSPSAATVPELMSLTMGTALSSAAANAINMGREPDFDRRMVRTQARPVVRGVLTPKQAYKFATVAGSLGVAILYLGVNTTVAALGATNIALYAWIYTSLKRKHIINTWVGAIVGALPPLMGWCAANSLTDPGGWCLAGFLYAWQFPHFNTLSHNIRNEYKDAGYVMTCWKNPKLNARVAFRYSLLMFPLCFGLSYYNVTDWYYQLDSAIANAWLSYWAMKFWWQQRYNYSAKILKDRLKFNKGIALANVYARKTFWVSVLHLPAVLILAILHKKGRWDWLFDSEARGSKLHV</sequence>
<dbReference type="FunFam" id="1.10.357.140:FF:000004">
    <property type="entry name" value="Protoheme IX farnesyltransferase, mitochondrial"/>
    <property type="match status" value="1"/>
</dbReference>
<dbReference type="EMBL" id="LN736360">
    <property type="protein sequence ID" value="CEP60168.1"/>
    <property type="molecule type" value="Genomic_DNA"/>
</dbReference>
<dbReference type="PROSITE" id="PS00943">
    <property type="entry name" value="UBIA"/>
    <property type="match status" value="1"/>
</dbReference>
<dbReference type="InterPro" id="IPR006369">
    <property type="entry name" value="Protohaem_IX_farnesylTrfase"/>
</dbReference>
<keyword evidence="4 12" id="KW-0812">Transmembrane</keyword>
<dbReference type="GO" id="GO:0008495">
    <property type="term" value="F:protoheme IX farnesyltransferase activity"/>
    <property type="evidence" value="ECO:0007669"/>
    <property type="project" value="InterPro"/>
</dbReference>
<gene>
    <name evidence="13" type="ORF">LALA0_S01e04544g</name>
</gene>
<dbReference type="PIRSF" id="PIRSF001773">
    <property type="entry name" value="COX10"/>
    <property type="match status" value="1"/>
</dbReference>
<evidence type="ECO:0000256" key="5">
    <source>
        <dbReference type="ARBA" id="ARBA00022946"/>
    </source>
</evidence>
<keyword evidence="7 11" id="KW-0496">Mitochondrion</keyword>
<comment type="function">
    <text evidence="11">Converts protoheme IX and farnesyl diphosphate to heme O.</text>
</comment>
<dbReference type="InterPro" id="IPR000537">
    <property type="entry name" value="UbiA_prenyltransferase"/>
</dbReference>
<organism evidence="13 14">
    <name type="scientific">Lachancea lanzarotensis</name>
    <dbReference type="NCBI Taxonomy" id="1245769"/>
    <lineage>
        <taxon>Eukaryota</taxon>
        <taxon>Fungi</taxon>
        <taxon>Dikarya</taxon>
        <taxon>Ascomycota</taxon>
        <taxon>Saccharomycotina</taxon>
        <taxon>Saccharomycetes</taxon>
        <taxon>Saccharomycetales</taxon>
        <taxon>Saccharomycetaceae</taxon>
        <taxon>Lachancea</taxon>
    </lineage>
</organism>
<dbReference type="OrthoDB" id="5211at2759"/>
<evidence type="ECO:0000256" key="12">
    <source>
        <dbReference type="SAM" id="Phobius"/>
    </source>
</evidence>
<evidence type="ECO:0000313" key="13">
    <source>
        <dbReference type="EMBL" id="CEP60168.1"/>
    </source>
</evidence>
<dbReference type="STRING" id="1245769.A0A0C7MK67"/>